<reference evidence="6 7" key="1">
    <citation type="submission" date="2021-06" db="EMBL/GenBank/DDBJ databases">
        <title>Faecalicatena sp. nov. isolated from porcine feces.</title>
        <authorList>
            <person name="Oh B.S."/>
            <person name="Lee J.H."/>
        </authorList>
    </citation>
    <scope>NUCLEOTIDE SEQUENCE [LARGE SCALE GENOMIC DNA]</scope>
    <source>
        <strain evidence="6 7">AGMB00832</strain>
    </source>
</reference>
<dbReference type="EMBL" id="JABACJ020000005">
    <property type="protein sequence ID" value="MBU3875640.1"/>
    <property type="molecule type" value="Genomic_DNA"/>
</dbReference>
<feature type="transmembrane region" description="Helical" evidence="5">
    <location>
        <begin position="37"/>
        <end position="54"/>
    </location>
</feature>
<organism evidence="6 7">
    <name type="scientific">Faecalicatena faecalis</name>
    <dbReference type="NCBI Taxonomy" id="2726362"/>
    <lineage>
        <taxon>Bacteria</taxon>
        <taxon>Bacillati</taxon>
        <taxon>Bacillota</taxon>
        <taxon>Clostridia</taxon>
        <taxon>Lachnospirales</taxon>
        <taxon>Lachnospiraceae</taxon>
        <taxon>Faecalicatena</taxon>
    </lineage>
</organism>
<dbReference type="Proteomes" id="UP000723714">
    <property type="component" value="Unassembled WGS sequence"/>
</dbReference>
<sequence length="125" mass="14363">MKNKFIICGTLGWCMEIIFTALNSFKKKEFTLVGRTSIWMFPIYGAACLLAPVCRLLKGKNTFLRGSIYTCCIFLGEFLSGSFLKKHHACPWDYSHSKYNLKGVIRFDYAPLWFGAGLLFEKILR</sequence>
<evidence type="ECO:0000256" key="3">
    <source>
        <dbReference type="ARBA" id="ARBA00022989"/>
    </source>
</evidence>
<dbReference type="PANTHER" id="PTHR31746">
    <property type="entry name" value="TRANSMEMBRANE PROTEIN 229 FAMILY MEMBER"/>
    <property type="match status" value="1"/>
</dbReference>
<keyword evidence="7" id="KW-1185">Reference proteome</keyword>
<evidence type="ECO:0000256" key="5">
    <source>
        <dbReference type="SAM" id="Phobius"/>
    </source>
</evidence>
<evidence type="ECO:0000256" key="1">
    <source>
        <dbReference type="ARBA" id="ARBA00004141"/>
    </source>
</evidence>
<keyword evidence="2 5" id="KW-0812">Transmembrane</keyword>
<evidence type="ECO:0000313" key="7">
    <source>
        <dbReference type="Proteomes" id="UP000723714"/>
    </source>
</evidence>
<feature type="transmembrane region" description="Helical" evidence="5">
    <location>
        <begin position="5"/>
        <end position="25"/>
    </location>
</feature>
<name>A0ABS6D2A2_9FIRM</name>
<protein>
    <submittedName>
        <fullName evidence="6">ABC transporter permease</fullName>
    </submittedName>
</protein>
<keyword evidence="4 5" id="KW-0472">Membrane</keyword>
<gene>
    <name evidence="6" type="ORF">HGO97_007425</name>
</gene>
<proteinExistence type="predicted"/>
<comment type="subcellular location">
    <subcellularLocation>
        <location evidence="1">Membrane</location>
        <topology evidence="1">Multi-pass membrane protein</topology>
    </subcellularLocation>
</comment>
<accession>A0ABS6D2A2</accession>
<evidence type="ECO:0000256" key="2">
    <source>
        <dbReference type="ARBA" id="ARBA00022692"/>
    </source>
</evidence>
<dbReference type="Pfam" id="PF06541">
    <property type="entry name" value="ABC_trans_CmpB"/>
    <property type="match status" value="1"/>
</dbReference>
<evidence type="ECO:0000256" key="4">
    <source>
        <dbReference type="ARBA" id="ARBA00023136"/>
    </source>
</evidence>
<keyword evidence="3 5" id="KW-1133">Transmembrane helix</keyword>
<comment type="caution">
    <text evidence="6">The sequence shown here is derived from an EMBL/GenBank/DDBJ whole genome shotgun (WGS) entry which is preliminary data.</text>
</comment>
<dbReference type="InterPro" id="IPR010540">
    <property type="entry name" value="CmpB_TMEM229"/>
</dbReference>
<dbReference type="RefSeq" id="WP_216240683.1">
    <property type="nucleotide sequence ID" value="NZ_JABACJ020000005.1"/>
</dbReference>
<evidence type="ECO:0000313" key="6">
    <source>
        <dbReference type="EMBL" id="MBU3875640.1"/>
    </source>
</evidence>